<dbReference type="AlphaFoldDB" id="A0A3L7AJ32"/>
<keyword evidence="2" id="KW-1185">Reference proteome</keyword>
<name>A0A3L7AJ32_9HYPH</name>
<dbReference type="InterPro" id="IPR038296">
    <property type="entry name" value="ParD_sf"/>
</dbReference>
<dbReference type="Pfam" id="PF03693">
    <property type="entry name" value="ParD_antitoxin"/>
    <property type="match status" value="1"/>
</dbReference>
<protein>
    <recommendedName>
        <fullName evidence="3">Type II toxin-antitoxin system ParD family antitoxin</fullName>
    </recommendedName>
</protein>
<comment type="caution">
    <text evidence="1">The sequence shown here is derived from an EMBL/GenBank/DDBJ whole genome shotgun (WGS) entry which is preliminary data.</text>
</comment>
<gene>
    <name evidence="1" type="ORF">D9R14_08050</name>
</gene>
<dbReference type="Proteomes" id="UP000269692">
    <property type="component" value="Unassembled WGS sequence"/>
</dbReference>
<organism evidence="1 2">
    <name type="scientific">Xanthobacter tagetidis</name>
    <dbReference type="NCBI Taxonomy" id="60216"/>
    <lineage>
        <taxon>Bacteria</taxon>
        <taxon>Pseudomonadati</taxon>
        <taxon>Pseudomonadota</taxon>
        <taxon>Alphaproteobacteria</taxon>
        <taxon>Hyphomicrobiales</taxon>
        <taxon>Xanthobacteraceae</taxon>
        <taxon>Xanthobacter</taxon>
    </lineage>
</organism>
<evidence type="ECO:0000313" key="1">
    <source>
        <dbReference type="EMBL" id="RLP79601.1"/>
    </source>
</evidence>
<proteinExistence type="predicted"/>
<dbReference type="Gene3D" id="6.10.10.120">
    <property type="entry name" value="Antitoxin ParD1-like"/>
    <property type="match status" value="1"/>
</dbReference>
<dbReference type="InterPro" id="IPR022789">
    <property type="entry name" value="ParD"/>
</dbReference>
<sequence>MRGEVMVIRFALSQEQLALVDRLVASGRYEAQESVIGAALGLLEKRERERLSSLAALHAALAAEDADEDADQDGEILADDDAAMPLDAAILDEIERLIVAHPRAAVLKEAC</sequence>
<accession>A0A3L7AJ32</accession>
<evidence type="ECO:0008006" key="3">
    <source>
        <dbReference type="Google" id="ProtNLM"/>
    </source>
</evidence>
<dbReference type="EMBL" id="RCTF01000005">
    <property type="protein sequence ID" value="RLP79601.1"/>
    <property type="molecule type" value="Genomic_DNA"/>
</dbReference>
<evidence type="ECO:0000313" key="2">
    <source>
        <dbReference type="Proteomes" id="UP000269692"/>
    </source>
</evidence>
<reference evidence="1 2" key="1">
    <citation type="submission" date="2018-10" db="EMBL/GenBank/DDBJ databases">
        <title>Xanthobacter tagetidis genome sequencing and assembly.</title>
        <authorList>
            <person name="Maclea K.S."/>
            <person name="Goen A.E."/>
            <person name="Fatima S.A."/>
        </authorList>
    </citation>
    <scope>NUCLEOTIDE SEQUENCE [LARGE SCALE GENOMIC DNA]</scope>
    <source>
        <strain evidence="1 2">ATCC 700314</strain>
    </source>
</reference>